<evidence type="ECO:0000313" key="2">
    <source>
        <dbReference type="EMBL" id="KKM79258.1"/>
    </source>
</evidence>
<name>A0A0F9KBH1_9ZZZZ</name>
<proteinExistence type="predicted"/>
<organism evidence="2">
    <name type="scientific">marine sediment metagenome</name>
    <dbReference type="NCBI Taxonomy" id="412755"/>
    <lineage>
        <taxon>unclassified sequences</taxon>
        <taxon>metagenomes</taxon>
        <taxon>ecological metagenomes</taxon>
    </lineage>
</organism>
<protein>
    <submittedName>
        <fullName evidence="2">Uncharacterized protein</fullName>
    </submittedName>
</protein>
<sequence>MDNKTITIIILSLIILVISTVFIGNKIIDKYRSEGFDSGYNTATRDVIIKIVNDLQINGFIQITANNQTITLVPYTGVASDSAFPLTSTVVAVKIDGKKIVIENE</sequence>
<accession>A0A0F9KBH1</accession>
<feature type="transmembrane region" description="Helical" evidence="1">
    <location>
        <begin position="6"/>
        <end position="24"/>
    </location>
</feature>
<evidence type="ECO:0000256" key="1">
    <source>
        <dbReference type="SAM" id="Phobius"/>
    </source>
</evidence>
<comment type="caution">
    <text evidence="2">The sequence shown here is derived from an EMBL/GenBank/DDBJ whole genome shotgun (WGS) entry which is preliminary data.</text>
</comment>
<keyword evidence="1" id="KW-1133">Transmembrane helix</keyword>
<keyword evidence="1" id="KW-0472">Membrane</keyword>
<reference evidence="2" key="1">
    <citation type="journal article" date="2015" name="Nature">
        <title>Complex archaea that bridge the gap between prokaryotes and eukaryotes.</title>
        <authorList>
            <person name="Spang A."/>
            <person name="Saw J.H."/>
            <person name="Jorgensen S.L."/>
            <person name="Zaremba-Niedzwiedzka K."/>
            <person name="Martijn J."/>
            <person name="Lind A.E."/>
            <person name="van Eijk R."/>
            <person name="Schleper C."/>
            <person name="Guy L."/>
            <person name="Ettema T.J."/>
        </authorList>
    </citation>
    <scope>NUCLEOTIDE SEQUENCE</scope>
</reference>
<dbReference type="EMBL" id="LAZR01008358">
    <property type="protein sequence ID" value="KKM79258.1"/>
    <property type="molecule type" value="Genomic_DNA"/>
</dbReference>
<dbReference type="AlphaFoldDB" id="A0A0F9KBH1"/>
<gene>
    <name evidence="2" type="ORF">LCGC14_1351620</name>
</gene>
<keyword evidence="1" id="KW-0812">Transmembrane</keyword>